<reference evidence="10" key="1">
    <citation type="submission" date="2014-09" db="EMBL/GenBank/DDBJ databases">
        <authorList>
            <person name="Sharma Rahul"/>
            <person name="Thines Marco"/>
        </authorList>
    </citation>
    <scope>NUCLEOTIDE SEQUENCE [LARGE SCALE GENOMIC DNA]</scope>
</reference>
<evidence type="ECO:0000256" key="4">
    <source>
        <dbReference type="ARBA" id="ARBA00024032"/>
    </source>
</evidence>
<evidence type="ECO:0000256" key="3">
    <source>
        <dbReference type="ARBA" id="ARBA00023004"/>
    </source>
</evidence>
<dbReference type="GeneID" id="36410301"/>
<dbReference type="InterPro" id="IPR007872">
    <property type="entry name" value="DPH_MB_dom"/>
</dbReference>
<sequence>MASVYDEVEIEDMEYDAEEKVYYYPCPCGDQFFIDLDELYEGEDIATCPSCSLTIRVIFDADILPRREEEEK</sequence>
<comment type="similarity">
    <text evidence="4">Belongs to the DPH3 family.</text>
</comment>
<accession>A0A0N7L8M7</accession>
<name>A0A0N7L8M7_PLAHL</name>
<keyword evidence="2" id="KW-0479">Metal-binding</keyword>
<dbReference type="InterPro" id="IPR044248">
    <property type="entry name" value="DPH3/4-like"/>
</dbReference>
<organism evidence="9 10">
    <name type="scientific">Plasmopara halstedii</name>
    <name type="common">Downy mildew of sunflower</name>
    <dbReference type="NCBI Taxonomy" id="4781"/>
    <lineage>
        <taxon>Eukaryota</taxon>
        <taxon>Sar</taxon>
        <taxon>Stramenopiles</taxon>
        <taxon>Oomycota</taxon>
        <taxon>Peronosporomycetes</taxon>
        <taxon>Peronosporales</taxon>
        <taxon>Peronosporaceae</taxon>
        <taxon>Plasmopara</taxon>
    </lineage>
</organism>
<evidence type="ECO:0000256" key="2">
    <source>
        <dbReference type="ARBA" id="ARBA00022723"/>
    </source>
</evidence>
<dbReference type="OrthoDB" id="66964at2759"/>
<dbReference type="InterPro" id="IPR036671">
    <property type="entry name" value="DPH_MB_sf"/>
</dbReference>
<dbReference type="SUPFAM" id="SSF144217">
    <property type="entry name" value="CSL zinc finger"/>
    <property type="match status" value="1"/>
</dbReference>
<evidence type="ECO:0000256" key="6">
    <source>
        <dbReference type="ARBA" id="ARBA00041070"/>
    </source>
</evidence>
<dbReference type="PANTHER" id="PTHR21454">
    <property type="entry name" value="DPH3 HOMOLOG-RELATED"/>
    <property type="match status" value="1"/>
</dbReference>
<evidence type="ECO:0000259" key="8">
    <source>
        <dbReference type="PROSITE" id="PS51074"/>
    </source>
</evidence>
<proteinExistence type="inferred from homology"/>
<dbReference type="GO" id="GO:0046872">
    <property type="term" value="F:metal ion binding"/>
    <property type="evidence" value="ECO:0007669"/>
    <property type="project" value="UniProtKB-KW"/>
</dbReference>
<comment type="pathway">
    <text evidence="1">Protein modification; peptidyl-diphthamide biosynthesis.</text>
</comment>
<dbReference type="FunFam" id="3.10.660.10:FF:000004">
    <property type="entry name" value="Diphthamide biosynthesis protein 3"/>
    <property type="match status" value="1"/>
</dbReference>
<evidence type="ECO:0000313" key="10">
    <source>
        <dbReference type="Proteomes" id="UP000054928"/>
    </source>
</evidence>
<dbReference type="Gene3D" id="3.10.660.10">
    <property type="entry name" value="DPH Zinc finger"/>
    <property type="match status" value="1"/>
</dbReference>
<dbReference type="Proteomes" id="UP000054928">
    <property type="component" value="Unassembled WGS sequence"/>
</dbReference>
<evidence type="ECO:0000313" key="9">
    <source>
        <dbReference type="EMBL" id="CEG50307.1"/>
    </source>
</evidence>
<dbReference type="OMA" id="IYDPDMF"/>
<dbReference type="EMBL" id="CCYD01003101">
    <property type="protein sequence ID" value="CEG50307.1"/>
    <property type="molecule type" value="Genomic_DNA"/>
</dbReference>
<dbReference type="PANTHER" id="PTHR21454:SF31">
    <property type="entry name" value="DIPHTHAMIDE BIOSYNTHESIS PROTEIN 3"/>
    <property type="match status" value="1"/>
</dbReference>
<dbReference type="AlphaFoldDB" id="A0A0N7L8M7"/>
<comment type="catalytic activity">
    <reaction evidence="5">
        <text>[3Fe-4S](1+)-[protein] + Fe(2+)-[Dph3] = [3Fe-4S](0)-[protein] + Fe(3+)-[Dph3]</text>
        <dbReference type="Rhea" id="RHEA:71235"/>
        <dbReference type="Rhea" id="RHEA-COMP:17996"/>
        <dbReference type="Rhea" id="RHEA-COMP:17997"/>
        <dbReference type="Rhea" id="RHEA-COMP:18002"/>
        <dbReference type="Rhea" id="RHEA-COMP:18003"/>
        <dbReference type="ChEBI" id="CHEBI:29033"/>
        <dbReference type="ChEBI" id="CHEBI:29034"/>
        <dbReference type="ChEBI" id="CHEBI:33751"/>
        <dbReference type="ChEBI" id="CHEBI:47402"/>
        <dbReference type="ChEBI" id="CHEBI:83228"/>
    </reaction>
</comment>
<evidence type="ECO:0000256" key="7">
    <source>
        <dbReference type="ARBA" id="ARBA00048125"/>
    </source>
</evidence>
<feature type="domain" description="DPH-type MB" evidence="8">
    <location>
        <begin position="4"/>
        <end position="60"/>
    </location>
</feature>
<protein>
    <recommendedName>
        <fullName evidence="6">Diphthamide biosynthesis protein 3</fullName>
    </recommendedName>
</protein>
<evidence type="ECO:0000256" key="1">
    <source>
        <dbReference type="ARBA" id="ARBA00005156"/>
    </source>
</evidence>
<dbReference type="STRING" id="4781.A0A0N7L8M7"/>
<dbReference type="RefSeq" id="XP_024586676.1">
    <property type="nucleotide sequence ID" value="XM_024721593.2"/>
</dbReference>
<evidence type="ECO:0000256" key="5">
    <source>
        <dbReference type="ARBA" id="ARBA00036267"/>
    </source>
</evidence>
<dbReference type="GO" id="GO:0017183">
    <property type="term" value="P:protein histidyl modification to diphthamide"/>
    <property type="evidence" value="ECO:0007669"/>
    <property type="project" value="InterPro"/>
</dbReference>
<dbReference type="Pfam" id="PF05207">
    <property type="entry name" value="Zn_ribbon_CSL"/>
    <property type="match status" value="1"/>
</dbReference>
<keyword evidence="3" id="KW-0408">Iron</keyword>
<dbReference type="PROSITE" id="PS51074">
    <property type="entry name" value="DPH_MB"/>
    <property type="match status" value="1"/>
</dbReference>
<keyword evidence="10" id="KW-1185">Reference proteome</keyword>
<comment type="catalytic activity">
    <reaction evidence="7">
        <text>2 [3Fe-4S](0)-[protein] + 2 Fe(2+)-[Dph3] + NADH = 2 [4Fe-4S](1+)-[protein] + 2 [Dph3] + NAD(+) + H(+)</text>
        <dbReference type="Rhea" id="RHEA:71239"/>
        <dbReference type="Rhea" id="RHEA-COMP:17997"/>
        <dbReference type="Rhea" id="RHEA-COMP:17998"/>
        <dbReference type="Rhea" id="RHEA-COMP:18001"/>
        <dbReference type="Rhea" id="RHEA-COMP:18002"/>
        <dbReference type="ChEBI" id="CHEBI:15378"/>
        <dbReference type="ChEBI" id="CHEBI:29033"/>
        <dbReference type="ChEBI" id="CHEBI:33723"/>
        <dbReference type="ChEBI" id="CHEBI:47402"/>
        <dbReference type="ChEBI" id="CHEBI:57540"/>
        <dbReference type="ChEBI" id="CHEBI:57945"/>
        <dbReference type="ChEBI" id="CHEBI:83228"/>
    </reaction>
</comment>